<evidence type="ECO:0000313" key="3">
    <source>
        <dbReference type="Proteomes" id="UP000299102"/>
    </source>
</evidence>
<dbReference type="Proteomes" id="UP000299102">
    <property type="component" value="Unassembled WGS sequence"/>
</dbReference>
<gene>
    <name evidence="2" type="ORF">EVAR_74556_1</name>
</gene>
<feature type="region of interest" description="Disordered" evidence="1">
    <location>
        <begin position="62"/>
        <end position="96"/>
    </location>
</feature>
<dbReference type="AlphaFoldDB" id="A0A4C1TBU0"/>
<proteinExistence type="predicted"/>
<sequence>MIKACNRVGNKNAPEFNEMLKGTSKMVIKSAPALFLDVYNAYFKKGTFPQKWKQQRLVLLPKGKKSPGRAPALRGPRLMRETLTPPLSDRADGRPPTRRVFTFRTALK</sequence>
<protein>
    <submittedName>
        <fullName evidence="2">Uncharacterized protein</fullName>
    </submittedName>
</protein>
<reference evidence="2 3" key="1">
    <citation type="journal article" date="2019" name="Commun. Biol.">
        <title>The bagworm genome reveals a unique fibroin gene that provides high tensile strength.</title>
        <authorList>
            <person name="Kono N."/>
            <person name="Nakamura H."/>
            <person name="Ohtoshi R."/>
            <person name="Tomita M."/>
            <person name="Numata K."/>
            <person name="Arakawa K."/>
        </authorList>
    </citation>
    <scope>NUCLEOTIDE SEQUENCE [LARGE SCALE GENOMIC DNA]</scope>
</reference>
<comment type="caution">
    <text evidence="2">The sequence shown here is derived from an EMBL/GenBank/DDBJ whole genome shotgun (WGS) entry which is preliminary data.</text>
</comment>
<evidence type="ECO:0000313" key="2">
    <source>
        <dbReference type="EMBL" id="GBP11932.1"/>
    </source>
</evidence>
<dbReference type="EMBL" id="BGZK01000048">
    <property type="protein sequence ID" value="GBP11932.1"/>
    <property type="molecule type" value="Genomic_DNA"/>
</dbReference>
<name>A0A4C1TBU0_EUMVA</name>
<dbReference type="OrthoDB" id="415822at2759"/>
<evidence type="ECO:0000256" key="1">
    <source>
        <dbReference type="SAM" id="MobiDB-lite"/>
    </source>
</evidence>
<keyword evidence="3" id="KW-1185">Reference proteome</keyword>
<organism evidence="2 3">
    <name type="scientific">Eumeta variegata</name>
    <name type="common">Bagworm moth</name>
    <name type="synonym">Eumeta japonica</name>
    <dbReference type="NCBI Taxonomy" id="151549"/>
    <lineage>
        <taxon>Eukaryota</taxon>
        <taxon>Metazoa</taxon>
        <taxon>Ecdysozoa</taxon>
        <taxon>Arthropoda</taxon>
        <taxon>Hexapoda</taxon>
        <taxon>Insecta</taxon>
        <taxon>Pterygota</taxon>
        <taxon>Neoptera</taxon>
        <taxon>Endopterygota</taxon>
        <taxon>Lepidoptera</taxon>
        <taxon>Glossata</taxon>
        <taxon>Ditrysia</taxon>
        <taxon>Tineoidea</taxon>
        <taxon>Psychidae</taxon>
        <taxon>Oiketicinae</taxon>
        <taxon>Eumeta</taxon>
    </lineage>
</organism>
<accession>A0A4C1TBU0</accession>